<feature type="signal peptide" evidence="1">
    <location>
        <begin position="1"/>
        <end position="23"/>
    </location>
</feature>
<reference evidence="2 3" key="1">
    <citation type="submission" date="2021-01" db="EMBL/GenBank/DDBJ databases">
        <title>FDA dAtabase for Regulatory Grade micrObial Sequences (FDA-ARGOS): Supporting development and validation of Infectious Disease Dx tests.</title>
        <authorList>
            <person name="Sproer C."/>
            <person name="Gronow S."/>
            <person name="Severitt S."/>
            <person name="Schroder I."/>
            <person name="Tallon L."/>
            <person name="Sadzewicz L."/>
            <person name="Zhao X."/>
            <person name="Boylan J."/>
            <person name="Ott S."/>
            <person name="Bowen H."/>
            <person name="Vavikolanu K."/>
            <person name="Mehta A."/>
            <person name="Aluvathingal J."/>
            <person name="Nadendla S."/>
            <person name="Lowell S."/>
            <person name="Myers T."/>
            <person name="Yan Y."/>
            <person name="Sichtig H."/>
        </authorList>
    </citation>
    <scope>NUCLEOTIDE SEQUENCE [LARGE SCALE GENOMIC DNA]</scope>
    <source>
        <strain evidence="2 3">FDAARGOS_1131</strain>
    </source>
</reference>
<dbReference type="RefSeq" id="WP_002991545.1">
    <property type="nucleotide sequence ID" value="NZ_CP068108.1"/>
</dbReference>
<organism evidence="2 3">
    <name type="scientific">Myroides odoratus</name>
    <name type="common">Flavobacterium odoratum</name>
    <dbReference type="NCBI Taxonomy" id="256"/>
    <lineage>
        <taxon>Bacteria</taxon>
        <taxon>Pseudomonadati</taxon>
        <taxon>Bacteroidota</taxon>
        <taxon>Flavobacteriia</taxon>
        <taxon>Flavobacteriales</taxon>
        <taxon>Flavobacteriaceae</taxon>
        <taxon>Myroides</taxon>
    </lineage>
</organism>
<evidence type="ECO:0008006" key="4">
    <source>
        <dbReference type="Google" id="ProtNLM"/>
    </source>
</evidence>
<evidence type="ECO:0000313" key="3">
    <source>
        <dbReference type="Proteomes" id="UP000596202"/>
    </source>
</evidence>
<dbReference type="EMBL" id="CP068108">
    <property type="protein sequence ID" value="QQU01191.1"/>
    <property type="molecule type" value="Genomic_DNA"/>
</dbReference>
<evidence type="ECO:0000313" key="2">
    <source>
        <dbReference type="EMBL" id="QQU01191.1"/>
    </source>
</evidence>
<gene>
    <name evidence="2" type="ORF">I6I88_05415</name>
</gene>
<name>A0A9Q6ZEF5_MYROD</name>
<evidence type="ECO:0000256" key="1">
    <source>
        <dbReference type="SAM" id="SignalP"/>
    </source>
</evidence>
<accession>A0A9Q6ZEF5</accession>
<proteinExistence type="predicted"/>
<dbReference type="AlphaFoldDB" id="A0A9Q6ZEF5"/>
<feature type="chain" id="PRO_5040190048" description="Outer membrane protein beta-barrel domain-containing protein" evidence="1">
    <location>
        <begin position="24"/>
        <end position="183"/>
    </location>
</feature>
<dbReference type="GeneID" id="93527081"/>
<dbReference type="OrthoDB" id="1440275at2"/>
<protein>
    <recommendedName>
        <fullName evidence="4">Outer membrane protein beta-barrel domain-containing protein</fullName>
    </recommendedName>
</protein>
<sequence>MNTFFKQLSLSLLFMATASTAFAQDTPTQKEKKMNLIYAGLGFGLDYGGIGGKIEYLPIENIGVFAGLGHNFDGVGWNVGASYKIKATDHLSVNPLVMYGYNGVLKVSGASEYDMVSHGVTFGVNLDIYVGRKGNKISTGLYVPIRSKKFMDNYDAVKDDSRVSMDNELLPIAIGVGYNWNLN</sequence>
<keyword evidence="1" id="KW-0732">Signal</keyword>
<dbReference type="Proteomes" id="UP000596202">
    <property type="component" value="Chromosome"/>
</dbReference>